<keyword evidence="1" id="KW-1133">Transmembrane helix</keyword>
<dbReference type="InterPro" id="IPR012171">
    <property type="entry name" value="Fatty_acid_desaturase"/>
</dbReference>
<name>A0A2H4NNK9_ADIVA</name>
<reference evidence="3" key="1">
    <citation type="submission" date="2017-07" db="EMBL/GenBank/DDBJ databases">
        <title>Marine invertebrates are primary producers of omega3 polyunsaturated fatty acids.</title>
        <authorList>
            <person name="Kabeya N."/>
            <person name="Fonseca M.M."/>
            <person name="Ferrier D.E.K."/>
            <person name="Navarro J.C."/>
            <person name="Bay L.K."/>
            <person name="Francis D.S."/>
            <person name="Tocher D.R."/>
            <person name="Monroig O."/>
        </authorList>
    </citation>
    <scope>NUCLEOTIDE SEQUENCE</scope>
</reference>
<feature type="transmembrane region" description="Helical" evidence="1">
    <location>
        <begin position="238"/>
        <end position="259"/>
    </location>
</feature>
<evidence type="ECO:0000256" key="1">
    <source>
        <dbReference type="SAM" id="Phobius"/>
    </source>
</evidence>
<sequence>MCETAMKQDEYTTRRFTSHDQQQELDVDLLTPYSQLPNLSDIKIKIPAHCFRSTVRKSMFYVTLDIFIILASYIVMIQLEHKLKYGILFFLFTGTLYMALFSIGHDCTHASFSNYSLLNDTIGTIVFTWILIPYFPWKLTHKNHHKNTGNMEKDEAFCPQRDGIYEESIMNDFFLWTPGLSWFHYLVNGYAPRYVSHFNPFEIIFEKHIIKISISLGVYVTMLYLMFLYAIHVGIISLIVHHLIPVFVFATYFVVVTLLHHTEMDVPWFVNSEWNYIKGQLSTVDRHYGHVHGIIHSIGTHQIHHLFPKVPHYNLEEATFHFRKAFPNLVRFNNDRILSSFVRMGKKFIRQRFIGKDISVFTYSNDQDDK</sequence>
<feature type="transmembrane region" description="Helical" evidence="1">
    <location>
        <begin position="85"/>
        <end position="103"/>
    </location>
</feature>
<evidence type="ECO:0000313" key="3">
    <source>
        <dbReference type="EMBL" id="ATV93532.1"/>
    </source>
</evidence>
<dbReference type="EMBL" id="MF448338">
    <property type="protein sequence ID" value="ATV93532.1"/>
    <property type="molecule type" value="mRNA"/>
</dbReference>
<dbReference type="AlphaFoldDB" id="A0A2H4NNK9"/>
<dbReference type="GO" id="GO:0006629">
    <property type="term" value="P:lipid metabolic process"/>
    <property type="evidence" value="ECO:0007669"/>
    <property type="project" value="InterPro"/>
</dbReference>
<feature type="transmembrane region" description="Helical" evidence="1">
    <location>
        <begin position="59"/>
        <end position="79"/>
    </location>
</feature>
<evidence type="ECO:0000259" key="2">
    <source>
        <dbReference type="Pfam" id="PF00487"/>
    </source>
</evidence>
<protein>
    <submittedName>
        <fullName evidence="3">Omega-3 desaturase-like 2</fullName>
    </submittedName>
</protein>
<accession>A0A2H4NNK9</accession>
<dbReference type="Pfam" id="PF00487">
    <property type="entry name" value="FA_desaturase"/>
    <property type="match status" value="1"/>
</dbReference>
<feature type="transmembrane region" description="Helical" evidence="1">
    <location>
        <begin position="115"/>
        <end position="135"/>
    </location>
</feature>
<keyword evidence="1" id="KW-0812">Transmembrane</keyword>
<organism evidence="3">
    <name type="scientific">Adineta vaga</name>
    <name type="common">Rotifer</name>
    <name type="synonym">Callidina vaga</name>
    <dbReference type="NCBI Taxonomy" id="104782"/>
    <lineage>
        <taxon>Eukaryota</taxon>
        <taxon>Metazoa</taxon>
        <taxon>Spiralia</taxon>
        <taxon>Gnathifera</taxon>
        <taxon>Rotifera</taxon>
        <taxon>Eurotatoria</taxon>
        <taxon>Bdelloidea</taxon>
        <taxon>Adinetida</taxon>
        <taxon>Adinetidae</taxon>
        <taxon>Adineta</taxon>
    </lineage>
</organism>
<dbReference type="PANTHER" id="PTHR32100">
    <property type="entry name" value="OMEGA-6 FATTY ACID DESATURASE, CHLOROPLASTIC"/>
    <property type="match status" value="1"/>
</dbReference>
<dbReference type="GO" id="GO:0016491">
    <property type="term" value="F:oxidoreductase activity"/>
    <property type="evidence" value="ECO:0007669"/>
    <property type="project" value="InterPro"/>
</dbReference>
<proteinExistence type="evidence at transcript level"/>
<dbReference type="InterPro" id="IPR005804">
    <property type="entry name" value="FA_desaturase_dom"/>
</dbReference>
<feature type="domain" description="Fatty acid desaturase" evidence="2">
    <location>
        <begin position="88"/>
        <end position="327"/>
    </location>
</feature>
<feature type="transmembrane region" description="Helical" evidence="1">
    <location>
        <begin position="212"/>
        <end position="232"/>
    </location>
</feature>
<keyword evidence="1" id="KW-0472">Membrane</keyword>